<feature type="transmembrane region" description="Helical" evidence="1">
    <location>
        <begin position="101"/>
        <end position="123"/>
    </location>
</feature>
<dbReference type="AlphaFoldDB" id="A0A0W1AAD3"/>
<proteinExistence type="predicted"/>
<reference evidence="2 3" key="1">
    <citation type="submission" date="2015-11" db="EMBL/GenBank/DDBJ databases">
        <title>Genomic analysis of 38 Legionella species identifies large and diverse effector repertoires.</title>
        <authorList>
            <person name="Burstein D."/>
            <person name="Amaro F."/>
            <person name="Zusman T."/>
            <person name="Lifshitz Z."/>
            <person name="Cohen O."/>
            <person name="Gilbert J.A."/>
            <person name="Pupko T."/>
            <person name="Shuman H.A."/>
            <person name="Segal G."/>
        </authorList>
    </citation>
    <scope>NUCLEOTIDE SEQUENCE [LARGE SCALE GENOMIC DNA]</scope>
    <source>
        <strain evidence="2 3">ATCC 49508</strain>
    </source>
</reference>
<dbReference type="PATRIC" id="fig|45076.6.peg.1847"/>
<accession>A0A0W1AAD3</accession>
<sequence length="156" mass="17870">MIKYSGIGDQMPNGISDQVLRNTHESKNLIPIDIHKISQKLKSNPEIIFGRLHYYLAEKYKYKNSDGSLVTLFVTFTQKEKHCVHYSYLSSVLAELKNERFIFLTNTTIASISAFIAAISAFISSINNRLRTNIPFLTTSKCYNRKINGEIIILYL</sequence>
<keyword evidence="3" id="KW-1185">Reference proteome</keyword>
<evidence type="ECO:0000313" key="2">
    <source>
        <dbReference type="EMBL" id="KTD78309.1"/>
    </source>
</evidence>
<organism evidence="2 3">
    <name type="scientific">Legionella worsleiensis</name>
    <dbReference type="NCBI Taxonomy" id="45076"/>
    <lineage>
        <taxon>Bacteria</taxon>
        <taxon>Pseudomonadati</taxon>
        <taxon>Pseudomonadota</taxon>
        <taxon>Gammaproteobacteria</taxon>
        <taxon>Legionellales</taxon>
        <taxon>Legionellaceae</taxon>
        <taxon>Legionella</taxon>
    </lineage>
</organism>
<protein>
    <submittedName>
        <fullName evidence="2">Uncharacterized protein</fullName>
    </submittedName>
</protein>
<keyword evidence="1" id="KW-0812">Transmembrane</keyword>
<keyword evidence="1" id="KW-0472">Membrane</keyword>
<keyword evidence="1" id="KW-1133">Transmembrane helix</keyword>
<evidence type="ECO:0000313" key="3">
    <source>
        <dbReference type="Proteomes" id="UP000054662"/>
    </source>
</evidence>
<dbReference type="EMBL" id="LNZC01000020">
    <property type="protein sequence ID" value="KTD78309.1"/>
    <property type="molecule type" value="Genomic_DNA"/>
</dbReference>
<name>A0A0W1AAD3_9GAMM</name>
<comment type="caution">
    <text evidence="2">The sequence shown here is derived from an EMBL/GenBank/DDBJ whole genome shotgun (WGS) entry which is preliminary data.</text>
</comment>
<dbReference type="Proteomes" id="UP000054662">
    <property type="component" value="Unassembled WGS sequence"/>
</dbReference>
<evidence type="ECO:0000256" key="1">
    <source>
        <dbReference type="SAM" id="Phobius"/>
    </source>
</evidence>
<gene>
    <name evidence="2" type="ORF">Lwor_1704</name>
</gene>